<evidence type="ECO:0000256" key="6">
    <source>
        <dbReference type="ARBA" id="ARBA00023015"/>
    </source>
</evidence>
<dbReference type="CDD" id="cd21740">
    <property type="entry name" value="C2_II_SUZ12"/>
    <property type="match status" value="1"/>
</dbReference>
<evidence type="ECO:0000313" key="12">
    <source>
        <dbReference type="Proteomes" id="UP001321473"/>
    </source>
</evidence>
<keyword evidence="5" id="KW-0156">Chromatin regulator</keyword>
<evidence type="ECO:0000256" key="4">
    <source>
        <dbReference type="ARBA" id="ARBA00022833"/>
    </source>
</evidence>
<feature type="region of interest" description="Disordered" evidence="8">
    <location>
        <begin position="225"/>
        <end position="303"/>
    </location>
</feature>
<dbReference type="Pfam" id="PF09733">
    <property type="entry name" value="VEFS-Box"/>
    <property type="match status" value="1"/>
</dbReference>
<comment type="similarity">
    <text evidence="1">Belongs to the VEFS (VRN2-EMF2-FIS2-SU(Z)12) family.</text>
</comment>
<evidence type="ECO:0000256" key="8">
    <source>
        <dbReference type="SAM" id="MobiDB-lite"/>
    </source>
</evidence>
<evidence type="ECO:0000259" key="9">
    <source>
        <dbReference type="Pfam" id="PF09733"/>
    </source>
</evidence>
<keyword evidence="2" id="KW-0479">Metal-binding</keyword>
<evidence type="ECO:0000256" key="2">
    <source>
        <dbReference type="ARBA" id="ARBA00022723"/>
    </source>
</evidence>
<keyword evidence="3" id="KW-0863">Zinc-finger</keyword>
<proteinExistence type="inferred from homology"/>
<dbReference type="GO" id="GO:0016586">
    <property type="term" value="C:RSC-type complex"/>
    <property type="evidence" value="ECO:0007669"/>
    <property type="project" value="TreeGrafter"/>
</dbReference>
<dbReference type="Pfam" id="PF23320">
    <property type="entry name" value="Zn_SUZ12"/>
    <property type="match status" value="1"/>
</dbReference>
<dbReference type="GO" id="GO:0035098">
    <property type="term" value="C:ESC/E(Z) complex"/>
    <property type="evidence" value="ECO:0007669"/>
    <property type="project" value="TreeGrafter"/>
</dbReference>
<keyword evidence="7" id="KW-0804">Transcription</keyword>
<dbReference type="InterPro" id="IPR057540">
    <property type="entry name" value="Znf_SUZ12"/>
</dbReference>
<feature type="compositionally biased region" description="Polar residues" evidence="8">
    <location>
        <begin position="279"/>
        <end position="293"/>
    </location>
</feature>
<keyword evidence="12" id="KW-1185">Reference proteome</keyword>
<protein>
    <recommendedName>
        <fullName evidence="13">Polycomb protein suz12</fullName>
    </recommendedName>
</protein>
<feature type="domain" description="Polycomb protein SUZ12-like zinc finger" evidence="10">
    <location>
        <begin position="306"/>
        <end position="373"/>
    </location>
</feature>
<evidence type="ECO:0008006" key="13">
    <source>
        <dbReference type="Google" id="ProtNLM"/>
    </source>
</evidence>
<dbReference type="PANTHER" id="PTHR22597">
    <property type="entry name" value="POLYCOMB GROUP PROTEIN"/>
    <property type="match status" value="1"/>
</dbReference>
<dbReference type="AlphaFoldDB" id="A0AAQ4E048"/>
<dbReference type="GO" id="GO:0006325">
    <property type="term" value="P:chromatin organization"/>
    <property type="evidence" value="ECO:0007669"/>
    <property type="project" value="UniProtKB-KW"/>
</dbReference>
<dbReference type="InterPro" id="IPR019135">
    <property type="entry name" value="Polycomb_protein_VEFS-Box"/>
</dbReference>
<dbReference type="CDD" id="cd21551">
    <property type="entry name" value="VEFS-box_SUZ12"/>
    <property type="match status" value="1"/>
</dbReference>
<keyword evidence="4" id="KW-0862">Zinc</keyword>
<keyword evidence="6" id="KW-0805">Transcription regulation</keyword>
<feature type="domain" description="Polycomb protein VEFS-Box" evidence="9">
    <location>
        <begin position="435"/>
        <end position="550"/>
    </location>
</feature>
<sequence>MTLTFTGFYDRSPKKDVVTAEAVILKICDKKVPKLPVTQLSAQFICHVPVGSCEVPHNPDGTAHADGALTTGTTVITVPGNSFCPSGNGLVGSYVLLLRVTARGQTRYRIQINNNERGEPPFKKALRDACRRGPVTRSGSGTGGNDSAESRHYVGEMVVYDQQRCLLTEGEYQLVLRPWGPKAELPAQTASWESLNHTKGVPPMEAFDKCPRVVFQLAWGKAKSSNGDTAVRARTARPVLSPLEQNVAEPRHKRTRSRRNTEIKAGQQPQQVQLQQQQEGNSQAVHDSSGTVGSQQQQQSPLSHRTRVAYQFVFQRQMLQHTKARADLRCPWCRLQCCLLPALLKHLKLCHGRFTFSLVPHPKGARIDVSINESYDESYAGNQQHLHTQMGYAFDQTDPARRTPVTDVIVCRPKRTPLSILEFIEQDEPDYGQPCIPGHRKVYYHTGTGMPIRPQHIDHDSESESYPEWRRIKTQLMIDDFTDVNEGEKELMKMWNFHLMKHRIVGNCHVPRACNIFVEEQGQELIQRNLYRNFVLHMCNLFDFGLVSATDVYETVRKLQTFCEAQDPH</sequence>
<evidence type="ECO:0000256" key="3">
    <source>
        <dbReference type="ARBA" id="ARBA00022771"/>
    </source>
</evidence>
<evidence type="ECO:0000256" key="7">
    <source>
        <dbReference type="ARBA" id="ARBA00023163"/>
    </source>
</evidence>
<evidence type="ECO:0000313" key="11">
    <source>
        <dbReference type="EMBL" id="KAK8768088.1"/>
    </source>
</evidence>
<gene>
    <name evidence="11" type="ORF">V5799_005131</name>
</gene>
<dbReference type="GO" id="GO:0008270">
    <property type="term" value="F:zinc ion binding"/>
    <property type="evidence" value="ECO:0007669"/>
    <property type="project" value="UniProtKB-KW"/>
</dbReference>
<evidence type="ECO:0000259" key="10">
    <source>
        <dbReference type="Pfam" id="PF23320"/>
    </source>
</evidence>
<organism evidence="11 12">
    <name type="scientific">Amblyomma americanum</name>
    <name type="common">Lone star tick</name>
    <dbReference type="NCBI Taxonomy" id="6943"/>
    <lineage>
        <taxon>Eukaryota</taxon>
        <taxon>Metazoa</taxon>
        <taxon>Ecdysozoa</taxon>
        <taxon>Arthropoda</taxon>
        <taxon>Chelicerata</taxon>
        <taxon>Arachnida</taxon>
        <taxon>Acari</taxon>
        <taxon>Parasitiformes</taxon>
        <taxon>Ixodida</taxon>
        <taxon>Ixodoidea</taxon>
        <taxon>Ixodidae</taxon>
        <taxon>Amblyomminae</taxon>
        <taxon>Amblyomma</taxon>
    </lineage>
</organism>
<dbReference type="GO" id="GO:0031490">
    <property type="term" value="F:chromatin DNA binding"/>
    <property type="evidence" value="ECO:0007669"/>
    <property type="project" value="TreeGrafter"/>
</dbReference>
<comment type="caution">
    <text evidence="11">The sequence shown here is derived from an EMBL/GenBank/DDBJ whole genome shotgun (WGS) entry which is preliminary data.</text>
</comment>
<feature type="compositionally biased region" description="Low complexity" evidence="8">
    <location>
        <begin position="267"/>
        <end position="278"/>
    </location>
</feature>
<accession>A0AAQ4E048</accession>
<dbReference type="CDD" id="cd21750">
    <property type="entry name" value="ZnB-Zn_SUZ12"/>
    <property type="match status" value="1"/>
</dbReference>
<reference evidence="11 12" key="1">
    <citation type="journal article" date="2023" name="Arcadia Sci">
        <title>De novo assembly of a long-read Amblyomma americanum tick genome.</title>
        <authorList>
            <person name="Chou S."/>
            <person name="Poskanzer K.E."/>
            <person name="Rollins M."/>
            <person name="Thuy-Boun P.S."/>
        </authorList>
    </citation>
    <scope>NUCLEOTIDE SEQUENCE [LARGE SCALE GENOMIC DNA]</scope>
    <source>
        <strain evidence="11">F_SG_1</strain>
        <tissue evidence="11">Salivary glands</tissue>
    </source>
</reference>
<dbReference type="EMBL" id="JARKHS020024520">
    <property type="protein sequence ID" value="KAK8768088.1"/>
    <property type="molecule type" value="Genomic_DNA"/>
</dbReference>
<evidence type="ECO:0000256" key="5">
    <source>
        <dbReference type="ARBA" id="ARBA00022853"/>
    </source>
</evidence>
<evidence type="ECO:0000256" key="1">
    <source>
        <dbReference type="ARBA" id="ARBA00007416"/>
    </source>
</evidence>
<dbReference type="Proteomes" id="UP001321473">
    <property type="component" value="Unassembled WGS sequence"/>
</dbReference>
<dbReference type="PANTHER" id="PTHR22597:SF0">
    <property type="entry name" value="POLYCOMB PROTEIN SUZ12"/>
    <property type="match status" value="1"/>
</dbReference>
<name>A0AAQ4E048_AMBAM</name>